<reference evidence="1" key="1">
    <citation type="submission" date="2021-06" db="EMBL/GenBank/DDBJ databases">
        <authorList>
            <person name="Kallberg Y."/>
            <person name="Tangrot J."/>
            <person name="Rosling A."/>
        </authorList>
    </citation>
    <scope>NUCLEOTIDE SEQUENCE</scope>
    <source>
        <strain evidence="1">MT106</strain>
    </source>
</reference>
<gene>
    <name evidence="1" type="ORF">AGERDE_LOCUS7105</name>
</gene>
<sequence>MTSSNDLPLKFRTNKKVEQQQELEDGTVEDTNRFVQLLTVTRWTIKRAPINETLQNLVSKLG</sequence>
<proteinExistence type="predicted"/>
<organism evidence="1 2">
    <name type="scientific">Ambispora gerdemannii</name>
    <dbReference type="NCBI Taxonomy" id="144530"/>
    <lineage>
        <taxon>Eukaryota</taxon>
        <taxon>Fungi</taxon>
        <taxon>Fungi incertae sedis</taxon>
        <taxon>Mucoromycota</taxon>
        <taxon>Glomeromycotina</taxon>
        <taxon>Glomeromycetes</taxon>
        <taxon>Archaeosporales</taxon>
        <taxon>Ambisporaceae</taxon>
        <taxon>Ambispora</taxon>
    </lineage>
</organism>
<protein>
    <submittedName>
        <fullName evidence="1">5499_t:CDS:1</fullName>
    </submittedName>
</protein>
<name>A0A9N9BDH8_9GLOM</name>
<dbReference type="EMBL" id="CAJVPL010001225">
    <property type="protein sequence ID" value="CAG8560029.1"/>
    <property type="molecule type" value="Genomic_DNA"/>
</dbReference>
<keyword evidence="2" id="KW-1185">Reference proteome</keyword>
<dbReference type="AlphaFoldDB" id="A0A9N9BDH8"/>
<comment type="caution">
    <text evidence="1">The sequence shown here is derived from an EMBL/GenBank/DDBJ whole genome shotgun (WGS) entry which is preliminary data.</text>
</comment>
<dbReference type="Proteomes" id="UP000789831">
    <property type="component" value="Unassembled WGS sequence"/>
</dbReference>
<evidence type="ECO:0000313" key="2">
    <source>
        <dbReference type="Proteomes" id="UP000789831"/>
    </source>
</evidence>
<accession>A0A9N9BDH8</accession>
<evidence type="ECO:0000313" key="1">
    <source>
        <dbReference type="EMBL" id="CAG8560029.1"/>
    </source>
</evidence>